<accession>A0A937XEU9</accession>
<dbReference type="PANTHER" id="PTHR13061:SF29">
    <property type="entry name" value="GAMMA CARBONIC ANHYDRASE-LIKE 1, MITOCHONDRIAL-RELATED"/>
    <property type="match status" value="1"/>
</dbReference>
<proteinExistence type="predicted"/>
<dbReference type="InterPro" id="IPR001451">
    <property type="entry name" value="Hexapep"/>
</dbReference>
<protein>
    <submittedName>
        <fullName evidence="1">Gamma carbonic anhydrase family protein</fullName>
    </submittedName>
</protein>
<comment type="caution">
    <text evidence="1">The sequence shown here is derived from an EMBL/GenBank/DDBJ whole genome shotgun (WGS) entry which is preliminary data.</text>
</comment>
<name>A0A937XEU9_UNCW3</name>
<dbReference type="Pfam" id="PF00132">
    <property type="entry name" value="Hexapep"/>
    <property type="match status" value="1"/>
</dbReference>
<dbReference type="AlphaFoldDB" id="A0A937XEU9"/>
<dbReference type="CDD" id="cd04645">
    <property type="entry name" value="LbH_gamma_CA_like"/>
    <property type="match status" value="1"/>
</dbReference>
<gene>
    <name evidence="1" type="ORF">FJY68_09710</name>
</gene>
<reference evidence="1" key="1">
    <citation type="submission" date="2019-03" db="EMBL/GenBank/DDBJ databases">
        <title>Lake Tanganyika Metagenome-Assembled Genomes (MAGs).</title>
        <authorList>
            <person name="Tran P."/>
        </authorList>
    </citation>
    <scope>NUCLEOTIDE SEQUENCE</scope>
    <source>
        <strain evidence="1">K_DeepCast_150m_m2_040</strain>
    </source>
</reference>
<dbReference type="PANTHER" id="PTHR13061">
    <property type="entry name" value="DYNACTIN SUBUNIT P25"/>
    <property type="match status" value="1"/>
</dbReference>
<dbReference type="InterPro" id="IPR011004">
    <property type="entry name" value="Trimer_LpxA-like_sf"/>
</dbReference>
<evidence type="ECO:0000313" key="2">
    <source>
        <dbReference type="Proteomes" id="UP000779900"/>
    </source>
</evidence>
<dbReference type="EMBL" id="VGIR01000060">
    <property type="protein sequence ID" value="MBM3332103.1"/>
    <property type="molecule type" value="Genomic_DNA"/>
</dbReference>
<dbReference type="SUPFAM" id="SSF51161">
    <property type="entry name" value="Trimeric LpxA-like enzymes"/>
    <property type="match status" value="1"/>
</dbReference>
<sequence length="175" mass="18960">MIARLKDWVPQVDPTCFVARNATVVGQVTLQRGASIWFNAVVRGDMAPITVGEETNVQDLAMVHVDYNTPTVIGNRVVVGHRAIIHGATVGDDCIIGMGAILLNRSRVGRNCIIAAGAVVREDFVVPDGSLVAGVPGVVKRPLTPEETERIRRNAADYATRARLYIEQDFGNQEV</sequence>
<evidence type="ECO:0000313" key="1">
    <source>
        <dbReference type="EMBL" id="MBM3332103.1"/>
    </source>
</evidence>
<dbReference type="Proteomes" id="UP000779900">
    <property type="component" value="Unassembled WGS sequence"/>
</dbReference>
<dbReference type="InterPro" id="IPR050484">
    <property type="entry name" value="Transf_Hexapept/Carb_Anhydrase"/>
</dbReference>
<organism evidence="1 2">
    <name type="scientific">candidate division WOR-3 bacterium</name>
    <dbReference type="NCBI Taxonomy" id="2052148"/>
    <lineage>
        <taxon>Bacteria</taxon>
        <taxon>Bacteria division WOR-3</taxon>
    </lineage>
</organism>
<dbReference type="InterPro" id="IPR047324">
    <property type="entry name" value="LbH_gamma_CA-like"/>
</dbReference>
<dbReference type="Gene3D" id="2.160.10.10">
    <property type="entry name" value="Hexapeptide repeat proteins"/>
    <property type="match status" value="1"/>
</dbReference>